<sequence length="327" mass="33779">MNIRRMALGATMAAVLMTAAACGNSDGDGDGDGGGGGDESYDIGIVQFSATDETAEKAINSYVDYADEQGWNTTKVDPQGSVDKAISAVNDFVQKGVDLIIVTVFPTDQITGGVRAATEAGIPIISFSGGSGEGVPLNADSGALVSTDVSKQLVDDMGGEGELLLLGYKSGLPCIGREEALNDALEGSDITVTRQEVAIPGQVESGTKFTQAWLAKNPEGSGNLAIWACFDDPALGAVSALRSADRNDVKVYGINGTPAAVTAVQSGAMRATAFIDVAGAGRELAERTPDVIEGGVDAEPEDIPIPTFVVTKESYDEFAKKYPDEVK</sequence>
<dbReference type="OrthoDB" id="9769193at2"/>
<dbReference type="AlphaFoldDB" id="A0A1T4Z1J0"/>
<dbReference type="STRING" id="1736691.SAMN06295964_1690"/>
<evidence type="ECO:0000313" key="6">
    <source>
        <dbReference type="EMBL" id="SKB07425.1"/>
    </source>
</evidence>
<feature type="chain" id="PRO_5012368855" evidence="4">
    <location>
        <begin position="22"/>
        <end position="327"/>
    </location>
</feature>
<organism evidence="6 7">
    <name type="scientific">Aeromicrobium choanae</name>
    <dbReference type="NCBI Taxonomy" id="1736691"/>
    <lineage>
        <taxon>Bacteria</taxon>
        <taxon>Bacillati</taxon>
        <taxon>Actinomycetota</taxon>
        <taxon>Actinomycetes</taxon>
        <taxon>Propionibacteriales</taxon>
        <taxon>Nocardioidaceae</taxon>
        <taxon>Aeromicrobium</taxon>
    </lineage>
</organism>
<dbReference type="Gene3D" id="3.40.50.2300">
    <property type="match status" value="2"/>
</dbReference>
<keyword evidence="7" id="KW-1185">Reference proteome</keyword>
<name>A0A1T4Z1J0_9ACTN</name>
<proteinExistence type="inferred from homology"/>
<dbReference type="GO" id="GO:0030313">
    <property type="term" value="C:cell envelope"/>
    <property type="evidence" value="ECO:0007669"/>
    <property type="project" value="UniProtKB-SubCell"/>
</dbReference>
<dbReference type="PANTHER" id="PTHR46847:SF1">
    <property type="entry name" value="D-ALLOSE-BINDING PERIPLASMIC PROTEIN-RELATED"/>
    <property type="match status" value="1"/>
</dbReference>
<dbReference type="SUPFAM" id="SSF53822">
    <property type="entry name" value="Periplasmic binding protein-like I"/>
    <property type="match status" value="1"/>
</dbReference>
<dbReference type="InterPro" id="IPR025997">
    <property type="entry name" value="SBP_2_dom"/>
</dbReference>
<accession>A0A1T4Z1J0</accession>
<evidence type="ECO:0000313" key="7">
    <source>
        <dbReference type="Proteomes" id="UP000191040"/>
    </source>
</evidence>
<evidence type="ECO:0000256" key="4">
    <source>
        <dbReference type="SAM" id="SignalP"/>
    </source>
</evidence>
<dbReference type="GO" id="GO:0030246">
    <property type="term" value="F:carbohydrate binding"/>
    <property type="evidence" value="ECO:0007669"/>
    <property type="project" value="UniProtKB-ARBA"/>
</dbReference>
<feature type="domain" description="Periplasmic binding protein" evidence="5">
    <location>
        <begin position="44"/>
        <end position="286"/>
    </location>
</feature>
<evidence type="ECO:0000259" key="5">
    <source>
        <dbReference type="Pfam" id="PF13407"/>
    </source>
</evidence>
<dbReference type="EMBL" id="LT796768">
    <property type="protein sequence ID" value="SKB07425.1"/>
    <property type="molecule type" value="Genomic_DNA"/>
</dbReference>
<dbReference type="PROSITE" id="PS51257">
    <property type="entry name" value="PROKAR_LIPOPROTEIN"/>
    <property type="match status" value="1"/>
</dbReference>
<keyword evidence="3 4" id="KW-0732">Signal</keyword>
<comment type="subcellular location">
    <subcellularLocation>
        <location evidence="1">Cell envelope</location>
    </subcellularLocation>
</comment>
<dbReference type="RefSeq" id="WP_078699742.1">
    <property type="nucleotide sequence ID" value="NZ_LT796768.1"/>
</dbReference>
<comment type="similarity">
    <text evidence="2">Belongs to the bacterial solute-binding protein 2 family.</text>
</comment>
<feature type="signal peptide" evidence="4">
    <location>
        <begin position="1"/>
        <end position="21"/>
    </location>
</feature>
<evidence type="ECO:0000256" key="3">
    <source>
        <dbReference type="ARBA" id="ARBA00022729"/>
    </source>
</evidence>
<evidence type="ECO:0000256" key="2">
    <source>
        <dbReference type="ARBA" id="ARBA00007639"/>
    </source>
</evidence>
<gene>
    <name evidence="6" type="ORF">SAMN06295964_1690</name>
</gene>
<dbReference type="Proteomes" id="UP000191040">
    <property type="component" value="Chromosome I"/>
</dbReference>
<reference evidence="7" key="1">
    <citation type="submission" date="2017-02" db="EMBL/GenBank/DDBJ databases">
        <authorList>
            <person name="Varghese N."/>
            <person name="Submissions S."/>
        </authorList>
    </citation>
    <scope>NUCLEOTIDE SEQUENCE [LARGE SCALE GENOMIC DNA]</scope>
    <source>
        <strain evidence="7">9H-4</strain>
    </source>
</reference>
<evidence type="ECO:0000256" key="1">
    <source>
        <dbReference type="ARBA" id="ARBA00004196"/>
    </source>
</evidence>
<protein>
    <submittedName>
        <fullName evidence="6">Ribose transport system substrate-binding protein</fullName>
    </submittedName>
</protein>
<dbReference type="PANTHER" id="PTHR46847">
    <property type="entry name" value="D-ALLOSE-BINDING PERIPLASMIC PROTEIN-RELATED"/>
    <property type="match status" value="1"/>
</dbReference>
<dbReference type="InterPro" id="IPR028082">
    <property type="entry name" value="Peripla_BP_I"/>
</dbReference>
<dbReference type="CDD" id="cd01536">
    <property type="entry name" value="PBP1_ABC_sugar_binding-like"/>
    <property type="match status" value="1"/>
</dbReference>
<dbReference type="Pfam" id="PF13407">
    <property type="entry name" value="Peripla_BP_4"/>
    <property type="match status" value="1"/>
</dbReference>